<dbReference type="RefSeq" id="WP_146088256.1">
    <property type="nucleotide sequence ID" value="NZ_FNVU01000005.1"/>
</dbReference>
<dbReference type="OrthoDB" id="4234784at2"/>
<accession>A0A1H6A102</accession>
<name>A0A1H6A102_9ACTN</name>
<gene>
    <name evidence="1" type="ORF">SAMN05216223_10546</name>
</gene>
<evidence type="ECO:0000313" key="1">
    <source>
        <dbReference type="EMBL" id="SEG41396.1"/>
    </source>
</evidence>
<proteinExistence type="predicted"/>
<sequence length="106" mass="11885">MGDQSSQQKVPNPAVTDLKNLRKDLATDVETYRDALESTASDMGGKKVWTGKAASDWEKQVTHQRSQVKTQVDKLLPIIDAEIAKLPAEVSPAEAKQYYMDQRMYT</sequence>
<organism evidence="1 2">
    <name type="scientific">Actinacidiphila yanglinensis</name>
    <dbReference type="NCBI Taxonomy" id="310779"/>
    <lineage>
        <taxon>Bacteria</taxon>
        <taxon>Bacillati</taxon>
        <taxon>Actinomycetota</taxon>
        <taxon>Actinomycetes</taxon>
        <taxon>Kitasatosporales</taxon>
        <taxon>Streptomycetaceae</taxon>
        <taxon>Actinacidiphila</taxon>
    </lineage>
</organism>
<dbReference type="Proteomes" id="UP000236754">
    <property type="component" value="Unassembled WGS sequence"/>
</dbReference>
<protein>
    <submittedName>
        <fullName evidence="1">Uncharacterized protein</fullName>
    </submittedName>
</protein>
<keyword evidence="2" id="KW-1185">Reference proteome</keyword>
<reference evidence="1 2" key="1">
    <citation type="submission" date="2016-10" db="EMBL/GenBank/DDBJ databases">
        <authorList>
            <person name="de Groot N.N."/>
        </authorList>
    </citation>
    <scope>NUCLEOTIDE SEQUENCE [LARGE SCALE GENOMIC DNA]</scope>
    <source>
        <strain evidence="1 2">CGMCC 4.2023</strain>
    </source>
</reference>
<dbReference type="EMBL" id="FNVU01000005">
    <property type="protein sequence ID" value="SEG41396.1"/>
    <property type="molecule type" value="Genomic_DNA"/>
</dbReference>
<dbReference type="AlphaFoldDB" id="A0A1H6A102"/>
<evidence type="ECO:0000313" key="2">
    <source>
        <dbReference type="Proteomes" id="UP000236754"/>
    </source>
</evidence>